<comment type="caution">
    <text evidence="2">The sequence shown here is derived from an EMBL/GenBank/DDBJ whole genome shotgun (WGS) entry which is preliminary data.</text>
</comment>
<organism evidence="2 3">
    <name type="scientific">Entomortierella chlamydospora</name>
    <dbReference type="NCBI Taxonomy" id="101097"/>
    <lineage>
        <taxon>Eukaryota</taxon>
        <taxon>Fungi</taxon>
        <taxon>Fungi incertae sedis</taxon>
        <taxon>Mucoromycota</taxon>
        <taxon>Mortierellomycotina</taxon>
        <taxon>Mortierellomycetes</taxon>
        <taxon>Mortierellales</taxon>
        <taxon>Mortierellaceae</taxon>
        <taxon>Entomortierella</taxon>
    </lineage>
</organism>
<dbReference type="AlphaFoldDB" id="A0A9P6SXT7"/>
<name>A0A9P6SXT7_9FUNG</name>
<feature type="region of interest" description="Disordered" evidence="1">
    <location>
        <begin position="226"/>
        <end position="286"/>
    </location>
</feature>
<feature type="region of interest" description="Disordered" evidence="1">
    <location>
        <begin position="133"/>
        <end position="162"/>
    </location>
</feature>
<reference evidence="2" key="1">
    <citation type="journal article" date="2020" name="Fungal Divers.">
        <title>Resolving the Mortierellaceae phylogeny through synthesis of multi-gene phylogenetics and phylogenomics.</title>
        <authorList>
            <person name="Vandepol N."/>
            <person name="Liber J."/>
            <person name="Desiro A."/>
            <person name="Na H."/>
            <person name="Kennedy M."/>
            <person name="Barry K."/>
            <person name="Grigoriev I.V."/>
            <person name="Miller A.N."/>
            <person name="O'Donnell K."/>
            <person name="Stajich J.E."/>
            <person name="Bonito G."/>
        </authorList>
    </citation>
    <scope>NUCLEOTIDE SEQUENCE</scope>
    <source>
        <strain evidence="2">NRRL 2769</strain>
    </source>
</reference>
<evidence type="ECO:0000313" key="3">
    <source>
        <dbReference type="Proteomes" id="UP000703661"/>
    </source>
</evidence>
<sequence>MTRTVLDAATTRPSSFLTLIGLFLLSTLLAHNIVLAADTKSISLFFLDDGGDIIVEPQTITNATCTPLDQTQLFDTEGYYASVTTSDLRSALNLYRDTSCQVFVGSTVGEWDNTDSVTDVMAIRWEGTADANFTTGEVRPDPFPKEQQQQQVQTGGTEASDSDAVAILDPSDGKWLVGTVAAVLAIGVIIGAYQVYEASLYEAPPEEPKKEKKSKGLNVKKVKKKDAFFKKPIRGDDQQPLNPTPPQQQQQQQQGMGSRRIRSNQLSETGQPRSSNSNNNIHGPDAVTIEMWDTNMTKMSWPFDGDSTRDLTQTG</sequence>
<proteinExistence type="predicted"/>
<evidence type="ECO:0000313" key="2">
    <source>
        <dbReference type="EMBL" id="KAG0009665.1"/>
    </source>
</evidence>
<evidence type="ECO:0000256" key="1">
    <source>
        <dbReference type="SAM" id="MobiDB-lite"/>
    </source>
</evidence>
<dbReference type="EMBL" id="JAAAID010001529">
    <property type="protein sequence ID" value="KAG0009665.1"/>
    <property type="molecule type" value="Genomic_DNA"/>
</dbReference>
<dbReference type="Proteomes" id="UP000703661">
    <property type="component" value="Unassembled WGS sequence"/>
</dbReference>
<feature type="compositionally biased region" description="Basic and acidic residues" evidence="1">
    <location>
        <begin position="226"/>
        <end position="237"/>
    </location>
</feature>
<keyword evidence="3" id="KW-1185">Reference proteome</keyword>
<protein>
    <submittedName>
        <fullName evidence="2">Uncharacterized protein</fullName>
    </submittedName>
</protein>
<feature type="compositionally biased region" description="Polar residues" evidence="1">
    <location>
        <begin position="263"/>
        <end position="281"/>
    </location>
</feature>
<gene>
    <name evidence="2" type="ORF">BGZ80_002174</name>
</gene>
<accession>A0A9P6SXT7</accession>